<evidence type="ECO:0000313" key="4">
    <source>
        <dbReference type="Proteomes" id="UP000644441"/>
    </source>
</evidence>
<evidence type="ECO:0000256" key="2">
    <source>
        <dbReference type="SAM" id="SignalP"/>
    </source>
</evidence>
<dbReference type="PANTHER" id="PTHR12558:SF13">
    <property type="entry name" value="CELL DIVISION CYCLE PROTEIN 27 HOMOLOG"/>
    <property type="match status" value="1"/>
</dbReference>
<dbReference type="PANTHER" id="PTHR12558">
    <property type="entry name" value="CELL DIVISION CYCLE 16,23,27"/>
    <property type="match status" value="1"/>
</dbReference>
<dbReference type="EMBL" id="ARXR01000018">
    <property type="protein sequence ID" value="MBF5053604.1"/>
    <property type="molecule type" value="Genomic_DNA"/>
</dbReference>
<feature type="repeat" description="TPR" evidence="1">
    <location>
        <begin position="139"/>
        <end position="172"/>
    </location>
</feature>
<dbReference type="SUPFAM" id="SSF48452">
    <property type="entry name" value="TPR-like"/>
    <property type="match status" value="1"/>
</dbReference>
<sequence>MLRQLVLILVATVAVAGCTTTTTGGGPAADPKEAVRTRVAAGLQYLQMGDPSEARRHFSRALSIDDDSAAAHNAMALLYNYERDAEKEEYHYRKALSADRNYAPALNNYGTLLYTQRRYEEALEKFKRAANDPNYEGRASAFSNMGQSYAALDRPGDAKDAFIRALRLNGRSTHATLQLAKLYHEEGRHQMGWDYYKQYERRIGRQSAEGLWTGIQLAAALGLQDQQSSYELALQNLYPGTREHKLWQEWRSAQEGRQ</sequence>
<reference evidence="3 4" key="1">
    <citation type="submission" date="2012-09" db="EMBL/GenBank/DDBJ databases">
        <title>Genome Sequence of alkane-degrading Bacterium Alcanivorax venustensis ISO4.</title>
        <authorList>
            <person name="Lai Q."/>
            <person name="Shao Z."/>
        </authorList>
    </citation>
    <scope>NUCLEOTIDE SEQUENCE [LARGE SCALE GENOMIC DNA]</scope>
    <source>
        <strain evidence="3 4">ISO4</strain>
    </source>
</reference>
<evidence type="ECO:0000313" key="3">
    <source>
        <dbReference type="EMBL" id="MBF5053604.1"/>
    </source>
</evidence>
<dbReference type="SMART" id="SM00028">
    <property type="entry name" value="TPR"/>
    <property type="match status" value="4"/>
</dbReference>
<dbReference type="InterPro" id="IPR019734">
    <property type="entry name" value="TPR_rpt"/>
</dbReference>
<dbReference type="InterPro" id="IPR013360">
    <property type="entry name" value="Pilus_4_PilW"/>
</dbReference>
<dbReference type="RefSeq" id="WP_142948495.1">
    <property type="nucleotide sequence ID" value="NZ_ARXR01000018.1"/>
</dbReference>
<dbReference type="Pfam" id="PF13432">
    <property type="entry name" value="TPR_16"/>
    <property type="match status" value="1"/>
</dbReference>
<keyword evidence="4" id="KW-1185">Reference proteome</keyword>
<dbReference type="Gene3D" id="1.25.40.10">
    <property type="entry name" value="Tetratricopeptide repeat domain"/>
    <property type="match status" value="1"/>
</dbReference>
<organism evidence="3 4">
    <name type="scientific">Alloalcanivorax venustensis ISO4</name>
    <dbReference type="NCBI Taxonomy" id="1177184"/>
    <lineage>
        <taxon>Bacteria</taxon>
        <taxon>Pseudomonadati</taxon>
        <taxon>Pseudomonadota</taxon>
        <taxon>Gammaproteobacteria</taxon>
        <taxon>Oceanospirillales</taxon>
        <taxon>Alcanivoracaceae</taxon>
        <taxon>Alloalcanivorax</taxon>
    </lineage>
</organism>
<feature type="signal peptide" evidence="2">
    <location>
        <begin position="1"/>
        <end position="16"/>
    </location>
</feature>
<dbReference type="PROSITE" id="PS50005">
    <property type="entry name" value="TPR"/>
    <property type="match status" value="3"/>
</dbReference>
<feature type="repeat" description="TPR" evidence="1">
    <location>
        <begin position="35"/>
        <end position="68"/>
    </location>
</feature>
<evidence type="ECO:0000256" key="1">
    <source>
        <dbReference type="PROSITE-ProRule" id="PRU00339"/>
    </source>
</evidence>
<gene>
    <name evidence="3" type="ORF">ISO4_02206</name>
</gene>
<proteinExistence type="predicted"/>
<dbReference type="Pfam" id="PF13431">
    <property type="entry name" value="TPR_17"/>
    <property type="match status" value="1"/>
</dbReference>
<name>A0ABS0AI46_9GAMM</name>
<keyword evidence="2" id="KW-0732">Signal</keyword>
<accession>A0ABS0AI46</accession>
<dbReference type="PROSITE" id="PS51257">
    <property type="entry name" value="PROKAR_LIPOPROTEIN"/>
    <property type="match status" value="1"/>
</dbReference>
<feature type="repeat" description="TPR" evidence="1">
    <location>
        <begin position="103"/>
        <end position="135"/>
    </location>
</feature>
<protein>
    <submittedName>
        <fullName evidence="3">Type IV pili biogenesis protein PilF</fullName>
    </submittedName>
</protein>
<dbReference type="Proteomes" id="UP000644441">
    <property type="component" value="Unassembled WGS sequence"/>
</dbReference>
<dbReference type="InterPro" id="IPR011990">
    <property type="entry name" value="TPR-like_helical_dom_sf"/>
</dbReference>
<keyword evidence="1" id="KW-0802">TPR repeat</keyword>
<dbReference type="GeneID" id="99766074"/>
<dbReference type="NCBIfam" id="TIGR02521">
    <property type="entry name" value="type_IV_pilW"/>
    <property type="match status" value="1"/>
</dbReference>
<comment type="caution">
    <text evidence="3">The sequence shown here is derived from an EMBL/GenBank/DDBJ whole genome shotgun (WGS) entry which is preliminary data.</text>
</comment>
<feature type="chain" id="PRO_5047406690" evidence="2">
    <location>
        <begin position="17"/>
        <end position="258"/>
    </location>
</feature>